<dbReference type="Proteomes" id="UP000182259">
    <property type="component" value="Chromosome II"/>
</dbReference>
<evidence type="ECO:0000313" key="2">
    <source>
        <dbReference type="Proteomes" id="UP000182259"/>
    </source>
</evidence>
<reference evidence="1 2" key="1">
    <citation type="submission" date="2016-10" db="EMBL/GenBank/DDBJ databases">
        <authorList>
            <person name="de Groot N.N."/>
        </authorList>
    </citation>
    <scope>NUCLEOTIDE SEQUENCE [LARGE SCALE GENOMIC DNA]</scope>
    <source>
        <strain evidence="1 2">PYCC 4715</strain>
    </source>
</reference>
<sequence length="99" mass="10842">MFSVDVDEADVAVLSQNLAKSKDLFRNIASSLQNISSKTLTASRNIRPVLTEFNTLTSKKTRVEEGLQLLQDVSEYSSRAADAQRILNGPIENAGTQNT</sequence>
<organism evidence="1 2">
    <name type="scientific">Sungouiella intermedia</name>
    <dbReference type="NCBI Taxonomy" id="45354"/>
    <lineage>
        <taxon>Eukaryota</taxon>
        <taxon>Fungi</taxon>
        <taxon>Dikarya</taxon>
        <taxon>Ascomycota</taxon>
        <taxon>Saccharomycotina</taxon>
        <taxon>Pichiomycetes</taxon>
        <taxon>Metschnikowiaceae</taxon>
        <taxon>Sungouiella</taxon>
    </lineage>
</organism>
<gene>
    <name evidence="1" type="ORF">SAMEA4029009_CIC11G00000000084</name>
</gene>
<protein>
    <submittedName>
        <fullName evidence="1">CIC11C00000000084</fullName>
    </submittedName>
</protein>
<name>A0A1L0DJQ5_9ASCO</name>
<evidence type="ECO:0000313" key="1">
    <source>
        <dbReference type="EMBL" id="SGZ52630.1"/>
    </source>
</evidence>
<proteinExistence type="predicted"/>
<accession>A0A1L0DJQ5</accession>
<dbReference type="EMBL" id="LT635765">
    <property type="protein sequence ID" value="SGZ52630.1"/>
    <property type="molecule type" value="Genomic_DNA"/>
</dbReference>
<dbReference type="AlphaFoldDB" id="A0A1L0DJQ5"/>